<evidence type="ECO:0000256" key="1">
    <source>
        <dbReference type="SAM" id="MobiDB-lite"/>
    </source>
</evidence>
<reference evidence="2 3" key="1">
    <citation type="submission" date="2019-04" db="EMBL/GenBank/DDBJ databases">
        <title>An improved genome assembly and genetic linkage map for asparagus bean, Vigna unguiculata ssp. sesquipedialis.</title>
        <authorList>
            <person name="Xia Q."/>
            <person name="Zhang R."/>
            <person name="Dong Y."/>
        </authorList>
    </citation>
    <scope>NUCLEOTIDE SEQUENCE [LARGE SCALE GENOMIC DNA]</scope>
    <source>
        <tissue evidence="2">Leaf</tissue>
    </source>
</reference>
<proteinExistence type="predicted"/>
<gene>
    <name evidence="2" type="ORF">DEO72_LG2g5682</name>
</gene>
<accession>A0A4D6L9W7</accession>
<evidence type="ECO:0000313" key="2">
    <source>
        <dbReference type="EMBL" id="QCD85322.1"/>
    </source>
</evidence>
<evidence type="ECO:0000313" key="3">
    <source>
        <dbReference type="Proteomes" id="UP000501690"/>
    </source>
</evidence>
<feature type="region of interest" description="Disordered" evidence="1">
    <location>
        <begin position="28"/>
        <end position="68"/>
    </location>
</feature>
<dbReference type="EMBL" id="CP039346">
    <property type="protein sequence ID" value="QCD85322.1"/>
    <property type="molecule type" value="Genomic_DNA"/>
</dbReference>
<organism evidence="2 3">
    <name type="scientific">Vigna unguiculata</name>
    <name type="common">Cowpea</name>
    <dbReference type="NCBI Taxonomy" id="3917"/>
    <lineage>
        <taxon>Eukaryota</taxon>
        <taxon>Viridiplantae</taxon>
        <taxon>Streptophyta</taxon>
        <taxon>Embryophyta</taxon>
        <taxon>Tracheophyta</taxon>
        <taxon>Spermatophyta</taxon>
        <taxon>Magnoliopsida</taxon>
        <taxon>eudicotyledons</taxon>
        <taxon>Gunneridae</taxon>
        <taxon>Pentapetalae</taxon>
        <taxon>rosids</taxon>
        <taxon>fabids</taxon>
        <taxon>Fabales</taxon>
        <taxon>Fabaceae</taxon>
        <taxon>Papilionoideae</taxon>
        <taxon>50 kb inversion clade</taxon>
        <taxon>NPAAA clade</taxon>
        <taxon>indigoferoid/millettioid clade</taxon>
        <taxon>Phaseoleae</taxon>
        <taxon>Vigna</taxon>
    </lineage>
</organism>
<feature type="compositionally biased region" description="Basic and acidic residues" evidence="1">
    <location>
        <begin position="31"/>
        <end position="47"/>
    </location>
</feature>
<dbReference type="AlphaFoldDB" id="A0A4D6L9W7"/>
<protein>
    <submittedName>
        <fullName evidence="2">Uncharacterized protein</fullName>
    </submittedName>
</protein>
<feature type="compositionally biased region" description="Basic residues" evidence="1">
    <location>
        <begin position="59"/>
        <end position="68"/>
    </location>
</feature>
<name>A0A4D6L9W7_VIGUN</name>
<sequence>MVLACPNCGGRYGGGKFWLAPEVRRRSLARGTRERSAREKEKNEVETVTRAPVAVEGGRRRRRRSRLS</sequence>
<dbReference type="Proteomes" id="UP000501690">
    <property type="component" value="Linkage Group LG2"/>
</dbReference>
<keyword evidence="3" id="KW-1185">Reference proteome</keyword>